<comment type="similarity">
    <text evidence="6">Belongs to the peptidase M48 family.</text>
</comment>
<evidence type="ECO:0000256" key="3">
    <source>
        <dbReference type="ARBA" id="ARBA00022801"/>
    </source>
</evidence>
<keyword evidence="5 6" id="KW-0482">Metalloprotease</keyword>
<evidence type="ECO:0000256" key="4">
    <source>
        <dbReference type="ARBA" id="ARBA00022833"/>
    </source>
</evidence>
<dbReference type="RefSeq" id="WP_084093037.1">
    <property type="nucleotide sequence ID" value="NZ_FWXD01000044.1"/>
</dbReference>
<dbReference type="InterPro" id="IPR051156">
    <property type="entry name" value="Mito/Outer_Membr_Metalloprot"/>
</dbReference>
<evidence type="ECO:0000256" key="5">
    <source>
        <dbReference type="ARBA" id="ARBA00023049"/>
    </source>
</evidence>
<dbReference type="OrthoDB" id="9810445at2"/>
<dbReference type="Proteomes" id="UP000192761">
    <property type="component" value="Unassembled WGS sequence"/>
</dbReference>
<evidence type="ECO:0000256" key="6">
    <source>
        <dbReference type="RuleBase" id="RU003983"/>
    </source>
</evidence>
<dbReference type="InterPro" id="IPR001915">
    <property type="entry name" value="Peptidase_M48"/>
</dbReference>
<comment type="cofactor">
    <cofactor evidence="6">
        <name>Zn(2+)</name>
        <dbReference type="ChEBI" id="CHEBI:29105"/>
    </cofactor>
    <text evidence="6">Binds 1 zinc ion per subunit.</text>
</comment>
<evidence type="ECO:0000259" key="8">
    <source>
        <dbReference type="Pfam" id="PF01435"/>
    </source>
</evidence>
<feature type="chain" id="PRO_5012754631" evidence="7">
    <location>
        <begin position="21"/>
        <end position="310"/>
    </location>
</feature>
<keyword evidence="4 6" id="KW-0862">Zinc</keyword>
<evidence type="ECO:0000256" key="2">
    <source>
        <dbReference type="ARBA" id="ARBA00022723"/>
    </source>
</evidence>
<evidence type="ECO:0000313" key="9">
    <source>
        <dbReference type="EMBL" id="SMC29789.1"/>
    </source>
</evidence>
<keyword evidence="1 6" id="KW-0645">Protease</keyword>
<proteinExistence type="inferred from homology"/>
<dbReference type="PANTHER" id="PTHR22726:SF1">
    <property type="entry name" value="METALLOENDOPEPTIDASE OMA1, MITOCHONDRIAL"/>
    <property type="match status" value="1"/>
</dbReference>
<organism evidence="9 10">
    <name type="scientific">Andreprevotia lacus DSM 23236</name>
    <dbReference type="NCBI Taxonomy" id="1121001"/>
    <lineage>
        <taxon>Bacteria</taxon>
        <taxon>Pseudomonadati</taxon>
        <taxon>Pseudomonadota</taxon>
        <taxon>Betaproteobacteria</taxon>
        <taxon>Neisseriales</taxon>
        <taxon>Chitinibacteraceae</taxon>
        <taxon>Andreprevotia</taxon>
    </lineage>
</organism>
<dbReference type="GO" id="GO:0051603">
    <property type="term" value="P:proteolysis involved in protein catabolic process"/>
    <property type="evidence" value="ECO:0007669"/>
    <property type="project" value="TreeGrafter"/>
</dbReference>
<evidence type="ECO:0000313" key="10">
    <source>
        <dbReference type="Proteomes" id="UP000192761"/>
    </source>
</evidence>
<sequence length="310" mass="32877">MKRTLSVMLMSLLLAQPALALDLGNLLKPLGGNDSDSKSGVINNVFDAGKSLYEANRDIGPEEEKLIGDGLAANVLGATPLMNNQALQRYVNQVGRWVADQAGKTPVNWRFGVTDDPDLNSFSTPGGAILITKGLLLKLRNESELACVLGHEVTHTLKHHHTRAIQASKGKDALGSVLQGVVAYKGNSTNHQLGANAIKGISEVQVRGLDKGDEFEADIEGMVLCARAGYNPYALVGVLQTLDAINPADEGVALMFGTHPSPADRLAKIDEIVGDKLDAYAGGIEDTARFRSIVGRLAGSSDSKSTRKAK</sequence>
<gene>
    <name evidence="9" type="ORF">SAMN02745857_04130</name>
</gene>
<name>A0A1W1Y0R7_9NEIS</name>
<dbReference type="EMBL" id="FWXD01000044">
    <property type="protein sequence ID" value="SMC29789.1"/>
    <property type="molecule type" value="Genomic_DNA"/>
</dbReference>
<dbReference type="Gene3D" id="3.30.2010.10">
    <property type="entry name" value="Metalloproteases ('zincins'), catalytic domain"/>
    <property type="match status" value="1"/>
</dbReference>
<feature type="signal peptide" evidence="7">
    <location>
        <begin position="1"/>
        <end position="20"/>
    </location>
</feature>
<dbReference type="GO" id="GO:0004222">
    <property type="term" value="F:metalloendopeptidase activity"/>
    <property type="evidence" value="ECO:0007669"/>
    <property type="project" value="InterPro"/>
</dbReference>
<reference evidence="9 10" key="1">
    <citation type="submission" date="2017-04" db="EMBL/GenBank/DDBJ databases">
        <authorList>
            <person name="Afonso C.L."/>
            <person name="Miller P.J."/>
            <person name="Scott M.A."/>
            <person name="Spackman E."/>
            <person name="Goraichik I."/>
            <person name="Dimitrov K.M."/>
            <person name="Suarez D.L."/>
            <person name="Swayne D.E."/>
        </authorList>
    </citation>
    <scope>NUCLEOTIDE SEQUENCE [LARGE SCALE GENOMIC DNA]</scope>
    <source>
        <strain evidence="9 10">DSM 23236</strain>
    </source>
</reference>
<keyword evidence="7" id="KW-0732">Signal</keyword>
<keyword evidence="10" id="KW-1185">Reference proteome</keyword>
<feature type="domain" description="Peptidase M48" evidence="8">
    <location>
        <begin position="87"/>
        <end position="272"/>
    </location>
</feature>
<dbReference type="STRING" id="1121001.SAMN02745857_04130"/>
<dbReference type="Pfam" id="PF01435">
    <property type="entry name" value="Peptidase_M48"/>
    <property type="match status" value="1"/>
</dbReference>
<dbReference type="GO" id="GO:0016020">
    <property type="term" value="C:membrane"/>
    <property type="evidence" value="ECO:0007669"/>
    <property type="project" value="TreeGrafter"/>
</dbReference>
<dbReference type="PANTHER" id="PTHR22726">
    <property type="entry name" value="METALLOENDOPEPTIDASE OMA1"/>
    <property type="match status" value="1"/>
</dbReference>
<evidence type="ECO:0000256" key="7">
    <source>
        <dbReference type="SAM" id="SignalP"/>
    </source>
</evidence>
<protein>
    <submittedName>
        <fullName evidence="9">Peptidase family M48</fullName>
    </submittedName>
</protein>
<keyword evidence="2" id="KW-0479">Metal-binding</keyword>
<accession>A0A1W1Y0R7</accession>
<keyword evidence="3 6" id="KW-0378">Hydrolase</keyword>
<dbReference type="GO" id="GO:0046872">
    <property type="term" value="F:metal ion binding"/>
    <property type="evidence" value="ECO:0007669"/>
    <property type="project" value="UniProtKB-KW"/>
</dbReference>
<dbReference type="AlphaFoldDB" id="A0A1W1Y0R7"/>
<evidence type="ECO:0000256" key="1">
    <source>
        <dbReference type="ARBA" id="ARBA00022670"/>
    </source>
</evidence>